<gene>
    <name evidence="6" type="ORF">SAMN05443662_0678</name>
</gene>
<feature type="site" description="Important for substrate specificity" evidence="5">
    <location>
        <position position="68"/>
    </location>
</feature>
<organism evidence="6 7">
    <name type="scientific">Sulfurivirga caldicuralii</name>
    <dbReference type="NCBI Taxonomy" id="364032"/>
    <lineage>
        <taxon>Bacteria</taxon>
        <taxon>Pseudomonadati</taxon>
        <taxon>Pseudomonadota</taxon>
        <taxon>Gammaproteobacteria</taxon>
        <taxon>Thiotrichales</taxon>
        <taxon>Piscirickettsiaceae</taxon>
        <taxon>Sulfurivirga</taxon>
    </lineage>
</organism>
<proteinExistence type="inferred from homology"/>
<feature type="active site" description="Proton acceptor" evidence="5">
    <location>
        <position position="67"/>
    </location>
</feature>
<evidence type="ECO:0000256" key="2">
    <source>
        <dbReference type="ARBA" id="ARBA00022490"/>
    </source>
</evidence>
<comment type="subcellular location">
    <subcellularLocation>
        <location evidence="1 5">Cytoplasm</location>
    </subcellularLocation>
</comment>
<reference evidence="6 7" key="1">
    <citation type="submission" date="2016-11" db="EMBL/GenBank/DDBJ databases">
        <authorList>
            <person name="Jaros S."/>
            <person name="Januszkiewicz K."/>
            <person name="Wedrychowicz H."/>
        </authorList>
    </citation>
    <scope>NUCLEOTIDE SEQUENCE [LARGE SCALE GENOMIC DNA]</scope>
    <source>
        <strain evidence="6 7">DSM 17737</strain>
    </source>
</reference>
<evidence type="ECO:0000256" key="3">
    <source>
        <dbReference type="ARBA" id="ARBA00022801"/>
    </source>
</evidence>
<dbReference type="PIRSF" id="PIRSF006305">
    <property type="entry name" value="Maf"/>
    <property type="match status" value="1"/>
</dbReference>
<dbReference type="HAMAP" id="MF_00528">
    <property type="entry name" value="Maf"/>
    <property type="match status" value="1"/>
</dbReference>
<evidence type="ECO:0000256" key="1">
    <source>
        <dbReference type="ARBA" id="ARBA00004496"/>
    </source>
</evidence>
<feature type="site" description="Important for substrate specificity" evidence="5">
    <location>
        <position position="150"/>
    </location>
</feature>
<evidence type="ECO:0000256" key="4">
    <source>
        <dbReference type="ARBA" id="ARBA00023080"/>
    </source>
</evidence>
<dbReference type="PANTHER" id="PTHR43213">
    <property type="entry name" value="BIFUNCTIONAL DTTP/UTP PYROPHOSPHATASE/METHYLTRANSFERASE PROTEIN-RELATED"/>
    <property type="match status" value="1"/>
</dbReference>
<keyword evidence="3 5" id="KW-0378">Hydrolase</keyword>
<protein>
    <recommendedName>
        <fullName evidence="5">7-methyl-GTP pyrophosphatase</fullName>
        <shortName evidence="5">m(7)GTP pyrophosphatase</shortName>
        <ecNumber evidence="5">3.6.1.-</ecNumber>
    </recommendedName>
</protein>
<evidence type="ECO:0000313" key="6">
    <source>
        <dbReference type="EMBL" id="SIN84156.1"/>
    </source>
</evidence>
<dbReference type="InterPro" id="IPR003697">
    <property type="entry name" value="Maf-like"/>
</dbReference>
<dbReference type="PANTHER" id="PTHR43213:SF10">
    <property type="entry name" value="7-METHYL-GTP PYROPHOSPHATASE"/>
    <property type="match status" value="1"/>
</dbReference>
<comment type="catalytic activity">
    <reaction evidence="5">
        <text>N(7)-methyl-GTP + H2O = N(7)-methyl-GMP + diphosphate + H(+)</text>
        <dbReference type="Rhea" id="RHEA:58744"/>
        <dbReference type="ChEBI" id="CHEBI:15377"/>
        <dbReference type="ChEBI" id="CHEBI:15378"/>
        <dbReference type="ChEBI" id="CHEBI:33019"/>
        <dbReference type="ChEBI" id="CHEBI:58285"/>
        <dbReference type="ChEBI" id="CHEBI:87133"/>
    </reaction>
</comment>
<dbReference type="Gene3D" id="3.90.950.10">
    <property type="match status" value="1"/>
</dbReference>
<dbReference type="OrthoDB" id="9813694at2"/>
<evidence type="ECO:0000313" key="7">
    <source>
        <dbReference type="Proteomes" id="UP000198461"/>
    </source>
</evidence>
<dbReference type="GO" id="GO:0009117">
    <property type="term" value="P:nucleotide metabolic process"/>
    <property type="evidence" value="ECO:0007669"/>
    <property type="project" value="UniProtKB-KW"/>
</dbReference>
<dbReference type="GO" id="GO:0047429">
    <property type="term" value="F:nucleoside triphosphate diphosphatase activity"/>
    <property type="evidence" value="ECO:0007669"/>
    <property type="project" value="InterPro"/>
</dbReference>
<accession>A0A1N6EM86</accession>
<sequence length="200" mass="22021">MLILASTSPYRRALLEKLQLPFECMAPQVDETPAADEPIEQLVQRLSEAKARAIATNHPNAWVIGSDQSATVAGQQLVKPGTRGRARQQLKLLSGQRVAFHTGLSVCHGDHCLTTLDTTWTQFRTLDDALIDYYLDHEQPWNCAGAIKSEGLGIILIKRIENDDPNALIGLPLIKLIDLLSALDYPFPWKRDTGAATATP</sequence>
<dbReference type="RefSeq" id="WP_074200993.1">
    <property type="nucleotide sequence ID" value="NZ_FSRE01000002.1"/>
</dbReference>
<name>A0A1N6EM86_9GAMM</name>
<dbReference type="CDD" id="cd00555">
    <property type="entry name" value="Maf"/>
    <property type="match status" value="1"/>
</dbReference>
<dbReference type="SUPFAM" id="SSF52972">
    <property type="entry name" value="ITPase-like"/>
    <property type="match status" value="1"/>
</dbReference>
<dbReference type="NCBIfam" id="TIGR00172">
    <property type="entry name" value="maf"/>
    <property type="match status" value="1"/>
</dbReference>
<dbReference type="STRING" id="364032.SAMN05443662_0678"/>
<dbReference type="Pfam" id="PF02545">
    <property type="entry name" value="Maf"/>
    <property type="match status" value="1"/>
</dbReference>
<dbReference type="AlphaFoldDB" id="A0A1N6EM86"/>
<dbReference type="EC" id="3.6.1.-" evidence="5"/>
<comment type="cofactor">
    <cofactor evidence="5">
        <name>a divalent metal cation</name>
        <dbReference type="ChEBI" id="CHEBI:60240"/>
    </cofactor>
</comment>
<comment type="function">
    <text evidence="5">Nucleoside triphosphate pyrophosphatase that hydrolyzes 7-methyl-GTP (m(7)GTP). May have a dual role in cell division arrest and in preventing the incorporation of modified nucleotides into cellular nucleic acids.</text>
</comment>
<dbReference type="EMBL" id="FSRE01000002">
    <property type="protein sequence ID" value="SIN84156.1"/>
    <property type="molecule type" value="Genomic_DNA"/>
</dbReference>
<keyword evidence="2 5" id="KW-0963">Cytoplasm</keyword>
<evidence type="ECO:0000256" key="5">
    <source>
        <dbReference type="HAMAP-Rule" id="MF_00528"/>
    </source>
</evidence>
<comment type="similarity">
    <text evidence="5">Belongs to the Maf family. YceF subfamily.</text>
</comment>
<dbReference type="GO" id="GO:0005737">
    <property type="term" value="C:cytoplasm"/>
    <property type="evidence" value="ECO:0007669"/>
    <property type="project" value="UniProtKB-SubCell"/>
</dbReference>
<dbReference type="InterPro" id="IPR029001">
    <property type="entry name" value="ITPase-like_fam"/>
</dbReference>
<keyword evidence="7" id="KW-1185">Reference proteome</keyword>
<dbReference type="Proteomes" id="UP000198461">
    <property type="component" value="Unassembled WGS sequence"/>
</dbReference>
<keyword evidence="4 5" id="KW-0546">Nucleotide metabolism</keyword>
<feature type="site" description="Important for substrate specificity" evidence="5">
    <location>
        <position position="10"/>
    </location>
</feature>
<comment type="caution">
    <text evidence="5">Lacks conserved residue(s) required for the propagation of feature annotation.</text>
</comment>